<dbReference type="Proteomes" id="UP000298390">
    <property type="component" value="Unassembled WGS sequence"/>
</dbReference>
<protein>
    <submittedName>
        <fullName evidence="1">Uncharacterized protein</fullName>
    </submittedName>
</protein>
<accession>A0A4Y9YRD4</accession>
<name>A0A4Y9YRD4_9APHY</name>
<organism evidence="1 2">
    <name type="scientific">Rhodofomes roseus</name>
    <dbReference type="NCBI Taxonomy" id="34475"/>
    <lineage>
        <taxon>Eukaryota</taxon>
        <taxon>Fungi</taxon>
        <taxon>Dikarya</taxon>
        <taxon>Basidiomycota</taxon>
        <taxon>Agaricomycotina</taxon>
        <taxon>Agaricomycetes</taxon>
        <taxon>Polyporales</taxon>
        <taxon>Rhodofomes</taxon>
    </lineage>
</organism>
<gene>
    <name evidence="1" type="ORF">EVJ58_g2740</name>
</gene>
<proteinExistence type="predicted"/>
<evidence type="ECO:0000313" key="1">
    <source>
        <dbReference type="EMBL" id="TFY64257.1"/>
    </source>
</evidence>
<sequence length="159" mass="17569">MANVSLGHGPVVIPLTGTEWVENHISAIYKAPNQREFSTAFDEFVDEHAHITVNGKQLNRDQYKELFQGERALESSATVSFLGAVEVPANKKEHQSAGHVGVYYKAIVYERLVFGADRESRTVNSSLNVVVKDGGNLEGHRVTGVDQVIISEPNPVRFH</sequence>
<evidence type="ECO:0000313" key="2">
    <source>
        <dbReference type="Proteomes" id="UP000298390"/>
    </source>
</evidence>
<comment type="caution">
    <text evidence="1">The sequence shown here is derived from an EMBL/GenBank/DDBJ whole genome shotgun (WGS) entry which is preliminary data.</text>
</comment>
<dbReference type="EMBL" id="SEKV01000104">
    <property type="protein sequence ID" value="TFY64257.1"/>
    <property type="molecule type" value="Genomic_DNA"/>
</dbReference>
<reference evidence="1 2" key="1">
    <citation type="submission" date="2019-01" db="EMBL/GenBank/DDBJ databases">
        <title>Genome sequencing of the rare red list fungi Fomitopsis rosea.</title>
        <authorList>
            <person name="Buettner E."/>
            <person name="Kellner H."/>
        </authorList>
    </citation>
    <scope>NUCLEOTIDE SEQUENCE [LARGE SCALE GENOMIC DNA]</scope>
    <source>
        <strain evidence="1 2">DSM 105464</strain>
    </source>
</reference>
<dbReference type="AlphaFoldDB" id="A0A4Y9YRD4"/>